<comment type="caution">
    <text evidence="2">The sequence shown here is derived from an EMBL/GenBank/DDBJ whole genome shotgun (WGS) entry which is preliminary data.</text>
</comment>
<name>A0A9P8XV72_9PEZI</name>
<gene>
    <name evidence="2" type="ORF">B0I36DRAFT_336062</name>
</gene>
<sequence length="162" mass="17503">MQLCREVTRALTGARLPRCDRAKRAVGQPRAHGDSRDWPSRLTPMGWSRSKHCSQIVVFPANKHPPLVPRHLVAPACLIGAGEGSGTPRRMPPWVLARSQAPIRISSRGPGSPIGCCIEDALQHCLATQHACNLMASYPAGMLCHPLLPLANANTDMPRPAT</sequence>
<feature type="region of interest" description="Disordered" evidence="1">
    <location>
        <begin position="22"/>
        <end position="41"/>
    </location>
</feature>
<dbReference type="EMBL" id="JAGTJQ010000011">
    <property type="protein sequence ID" value="KAH7018490.1"/>
    <property type="molecule type" value="Genomic_DNA"/>
</dbReference>
<protein>
    <submittedName>
        <fullName evidence="2">Uncharacterized protein</fullName>
    </submittedName>
</protein>
<dbReference type="Proteomes" id="UP000756346">
    <property type="component" value="Unassembled WGS sequence"/>
</dbReference>
<dbReference type="RefSeq" id="XP_046006757.1">
    <property type="nucleotide sequence ID" value="XM_046155566.1"/>
</dbReference>
<evidence type="ECO:0000313" key="2">
    <source>
        <dbReference type="EMBL" id="KAH7018490.1"/>
    </source>
</evidence>
<dbReference type="GeneID" id="70185112"/>
<accession>A0A9P8XV72</accession>
<dbReference type="AlphaFoldDB" id="A0A9P8XV72"/>
<keyword evidence="3" id="KW-1185">Reference proteome</keyword>
<evidence type="ECO:0000256" key="1">
    <source>
        <dbReference type="SAM" id="MobiDB-lite"/>
    </source>
</evidence>
<evidence type="ECO:0000313" key="3">
    <source>
        <dbReference type="Proteomes" id="UP000756346"/>
    </source>
</evidence>
<reference evidence="2" key="1">
    <citation type="journal article" date="2021" name="Nat. Commun.">
        <title>Genetic determinants of endophytism in the Arabidopsis root mycobiome.</title>
        <authorList>
            <person name="Mesny F."/>
            <person name="Miyauchi S."/>
            <person name="Thiergart T."/>
            <person name="Pickel B."/>
            <person name="Atanasova L."/>
            <person name="Karlsson M."/>
            <person name="Huettel B."/>
            <person name="Barry K.W."/>
            <person name="Haridas S."/>
            <person name="Chen C."/>
            <person name="Bauer D."/>
            <person name="Andreopoulos W."/>
            <person name="Pangilinan J."/>
            <person name="LaButti K."/>
            <person name="Riley R."/>
            <person name="Lipzen A."/>
            <person name="Clum A."/>
            <person name="Drula E."/>
            <person name="Henrissat B."/>
            <person name="Kohler A."/>
            <person name="Grigoriev I.V."/>
            <person name="Martin F.M."/>
            <person name="Hacquard S."/>
        </authorList>
    </citation>
    <scope>NUCLEOTIDE SEQUENCE</scope>
    <source>
        <strain evidence="2">MPI-CAGE-CH-0230</strain>
    </source>
</reference>
<proteinExistence type="predicted"/>
<organism evidence="2 3">
    <name type="scientific">Microdochium trichocladiopsis</name>
    <dbReference type="NCBI Taxonomy" id="1682393"/>
    <lineage>
        <taxon>Eukaryota</taxon>
        <taxon>Fungi</taxon>
        <taxon>Dikarya</taxon>
        <taxon>Ascomycota</taxon>
        <taxon>Pezizomycotina</taxon>
        <taxon>Sordariomycetes</taxon>
        <taxon>Xylariomycetidae</taxon>
        <taxon>Xylariales</taxon>
        <taxon>Microdochiaceae</taxon>
        <taxon>Microdochium</taxon>
    </lineage>
</organism>